<name>A0A7S8F6U3_9SPHN</name>
<dbReference type="EMBL" id="CP064654">
    <property type="protein sequence ID" value="QPD00196.1"/>
    <property type="molecule type" value="Genomic_DNA"/>
</dbReference>
<gene>
    <name evidence="3" type="primary">bla</name>
    <name evidence="3" type="ORF">IRL76_06620</name>
</gene>
<organism evidence="3 4">
    <name type="scientific">Qipengyuania soli</name>
    <dbReference type="NCBI Taxonomy" id="2782568"/>
    <lineage>
        <taxon>Bacteria</taxon>
        <taxon>Pseudomonadati</taxon>
        <taxon>Pseudomonadota</taxon>
        <taxon>Alphaproteobacteria</taxon>
        <taxon>Sphingomonadales</taxon>
        <taxon>Erythrobacteraceae</taxon>
        <taxon>Qipengyuania</taxon>
    </lineage>
</organism>
<feature type="domain" description="Metallo-beta-lactamase" evidence="2">
    <location>
        <begin position="81"/>
        <end position="282"/>
    </location>
</feature>
<dbReference type="PANTHER" id="PTHR42951">
    <property type="entry name" value="METALLO-BETA-LACTAMASE DOMAIN-CONTAINING"/>
    <property type="match status" value="1"/>
</dbReference>
<feature type="signal peptide" evidence="1">
    <location>
        <begin position="1"/>
        <end position="21"/>
    </location>
</feature>
<dbReference type="InterPro" id="IPR050855">
    <property type="entry name" value="NDM-1-like"/>
</dbReference>
<evidence type="ECO:0000256" key="1">
    <source>
        <dbReference type="SAM" id="SignalP"/>
    </source>
</evidence>
<dbReference type="NCBIfam" id="NF033105">
    <property type="entry name" value="bla_subclass_B3"/>
    <property type="match status" value="1"/>
</dbReference>
<accession>A0A7S8F6U3</accession>
<dbReference type="Proteomes" id="UP000594459">
    <property type="component" value="Chromosome"/>
</dbReference>
<dbReference type="SUPFAM" id="SSF56281">
    <property type="entry name" value="Metallo-hydrolase/oxidoreductase"/>
    <property type="match status" value="1"/>
</dbReference>
<keyword evidence="4" id="KW-1185">Reference proteome</keyword>
<evidence type="ECO:0000313" key="4">
    <source>
        <dbReference type="Proteomes" id="UP000594459"/>
    </source>
</evidence>
<evidence type="ECO:0000259" key="2">
    <source>
        <dbReference type="SMART" id="SM00849"/>
    </source>
</evidence>
<evidence type="ECO:0000313" key="3">
    <source>
        <dbReference type="EMBL" id="QPD00196.1"/>
    </source>
</evidence>
<dbReference type="PANTHER" id="PTHR42951:SF17">
    <property type="entry name" value="METALLO-BETA-LACTAMASE DOMAIN-CONTAINING PROTEIN"/>
    <property type="match status" value="1"/>
</dbReference>
<feature type="chain" id="PRO_5032694512" evidence="1">
    <location>
        <begin position="22"/>
        <end position="325"/>
    </location>
</feature>
<dbReference type="RefSeq" id="WP_200983990.1">
    <property type="nucleotide sequence ID" value="NZ_CP064654.1"/>
</dbReference>
<dbReference type="SMART" id="SM00849">
    <property type="entry name" value="Lactamase_B"/>
    <property type="match status" value="1"/>
</dbReference>
<proteinExistence type="predicted"/>
<dbReference type="AlphaFoldDB" id="A0A7S8F6U3"/>
<reference evidence="3 4" key="1">
    <citation type="submission" date="2020-11" db="EMBL/GenBank/DDBJ databases">
        <title>The genome sequence of Erythrobacter sp. 6D36.</title>
        <authorList>
            <person name="Liu Y."/>
        </authorList>
    </citation>
    <scope>NUCLEOTIDE SEQUENCE [LARGE SCALE GENOMIC DNA]</scope>
    <source>
        <strain evidence="3 4">6D36</strain>
    </source>
</reference>
<dbReference type="InterPro" id="IPR036866">
    <property type="entry name" value="RibonucZ/Hydroxyglut_hydro"/>
</dbReference>
<dbReference type="InterPro" id="IPR001279">
    <property type="entry name" value="Metallo-B-lactamas"/>
</dbReference>
<dbReference type="KEGG" id="qso:IRL76_06620"/>
<keyword evidence="1" id="KW-0732">Signal</keyword>
<dbReference type="Gene3D" id="3.60.15.10">
    <property type="entry name" value="Ribonuclease Z/Hydroxyacylglutathione hydrolase-like"/>
    <property type="match status" value="1"/>
</dbReference>
<sequence length="325" mass="34137">MYARLLPLVALAACTTAPATAPADAGSGFATAVENAKMPQRILAGNGAQAFAETCEDWDEWDKPAPPFQILGGTWYVGTCGISSILIADPAGHILIDSGTEKGAAHVLENIRKIGVDPHDIRYILMSHEHFDHVGGHSALVSATGAKVVASAAALETFRTGLPSAEDPQADAGHPAMGSVNVDRVVADGEVVALTTDPLTSQNRLTAHATPGHTPGALSWTWTACALPDEPPVCRRIAYVDSLSAVSADDYRFTDHPDLVATFRRSFAKVAALPCDELFTPHPSGSQMLDRIKAGGFGGYGQCEAYARQQEAALDKRLAKENAGG</sequence>
<dbReference type="Pfam" id="PF00753">
    <property type="entry name" value="Lactamase_B"/>
    <property type="match status" value="1"/>
</dbReference>
<protein>
    <submittedName>
        <fullName evidence="3">Subclass B3 metallo-beta-lactamase</fullName>
    </submittedName>
</protein>